<gene>
    <name evidence="4" type="ORF">GA0074694_2952</name>
</gene>
<feature type="transmembrane region" description="Helical" evidence="2">
    <location>
        <begin position="108"/>
        <end position="127"/>
    </location>
</feature>
<keyword evidence="4" id="KW-0269">Exonuclease</keyword>
<evidence type="ECO:0000313" key="5">
    <source>
        <dbReference type="Proteomes" id="UP000198906"/>
    </source>
</evidence>
<dbReference type="InterPro" id="IPR005135">
    <property type="entry name" value="Endo/exonuclease/phosphatase"/>
</dbReference>
<keyword evidence="4" id="KW-0378">Hydrolase</keyword>
<evidence type="ECO:0000256" key="2">
    <source>
        <dbReference type="SAM" id="Phobius"/>
    </source>
</evidence>
<keyword evidence="5" id="KW-1185">Reference proteome</keyword>
<feature type="compositionally biased region" description="Basic and acidic residues" evidence="1">
    <location>
        <begin position="7"/>
        <end position="29"/>
    </location>
</feature>
<keyword evidence="4" id="KW-0255">Endonuclease</keyword>
<keyword evidence="4" id="KW-0540">Nuclease</keyword>
<protein>
    <submittedName>
        <fullName evidence="4">Metal-dependent hydrolase, endonuclease/exonuclease/phosphatase family</fullName>
    </submittedName>
</protein>
<evidence type="ECO:0000259" key="3">
    <source>
        <dbReference type="Pfam" id="PF03372"/>
    </source>
</evidence>
<keyword evidence="2" id="KW-0812">Transmembrane</keyword>
<dbReference type="EMBL" id="FMHU01000001">
    <property type="protein sequence ID" value="SCL20184.1"/>
    <property type="molecule type" value="Genomic_DNA"/>
</dbReference>
<dbReference type="SUPFAM" id="SSF56219">
    <property type="entry name" value="DNase I-like"/>
    <property type="match status" value="1"/>
</dbReference>
<keyword evidence="2" id="KW-0472">Membrane</keyword>
<dbReference type="STRING" id="47866.GA0074694_2952"/>
<keyword evidence="2" id="KW-1133">Transmembrane helix</keyword>
<sequence length="365" mass="38383">MLFRPPADSRWRNEEPFTKPRGDRARNEGGYRVGMTTGAEGRPTTGSRRQGTLLCWLAVTPGLAFAAVRLPGLERSALVQAVAFTPYVAVGSVLPLVLALALRRRGPAVVAALTALALAIVVTPRVLPTGQPAADGPTLRVLTANLLAGAGDTGRLVDLVRDGRVDVLAVQEFTPDAQAELDRLGLTGLLPYRQLNPEVGTTGSGLYARFPLTEVGIRRNVGFGFSQAYGTLTVAGAPPVRVESVHPAAPYAPSVVPDWRTNLAAQPPATPDGQLSVLAGDFNATLDHAPLRDLLDTGYVDAADAVGAGLTGTWGPYDGDPIPPVAIDHVLVDRRIAVRSVAVRPLPGSDHRTVLAELRLPGRTA</sequence>
<feature type="transmembrane region" description="Helical" evidence="2">
    <location>
        <begin position="51"/>
        <end position="71"/>
    </location>
</feature>
<dbReference type="Proteomes" id="UP000198906">
    <property type="component" value="Unassembled WGS sequence"/>
</dbReference>
<dbReference type="InterPro" id="IPR036691">
    <property type="entry name" value="Endo/exonu/phosph_ase_sf"/>
</dbReference>
<organism evidence="4 5">
    <name type="scientific">Micromonospora inyonensis</name>
    <dbReference type="NCBI Taxonomy" id="47866"/>
    <lineage>
        <taxon>Bacteria</taxon>
        <taxon>Bacillati</taxon>
        <taxon>Actinomycetota</taxon>
        <taxon>Actinomycetes</taxon>
        <taxon>Micromonosporales</taxon>
        <taxon>Micromonosporaceae</taxon>
        <taxon>Micromonospora</taxon>
    </lineage>
</organism>
<evidence type="ECO:0000313" key="4">
    <source>
        <dbReference type="EMBL" id="SCL20184.1"/>
    </source>
</evidence>
<dbReference type="Gene3D" id="3.60.10.10">
    <property type="entry name" value="Endonuclease/exonuclease/phosphatase"/>
    <property type="match status" value="1"/>
</dbReference>
<feature type="domain" description="Endonuclease/exonuclease/phosphatase" evidence="3">
    <location>
        <begin position="142"/>
        <end position="351"/>
    </location>
</feature>
<dbReference type="AlphaFoldDB" id="A0A1C6RSJ4"/>
<accession>A0A1C6RSJ4</accession>
<reference evidence="5" key="1">
    <citation type="submission" date="2016-06" db="EMBL/GenBank/DDBJ databases">
        <authorList>
            <person name="Varghese N."/>
        </authorList>
    </citation>
    <scope>NUCLEOTIDE SEQUENCE [LARGE SCALE GENOMIC DNA]</scope>
    <source>
        <strain evidence="5">DSM 46123</strain>
    </source>
</reference>
<dbReference type="GO" id="GO:0004519">
    <property type="term" value="F:endonuclease activity"/>
    <property type="evidence" value="ECO:0007669"/>
    <property type="project" value="UniProtKB-KW"/>
</dbReference>
<feature type="region of interest" description="Disordered" evidence="1">
    <location>
        <begin position="1"/>
        <end position="46"/>
    </location>
</feature>
<name>A0A1C6RSJ4_9ACTN</name>
<feature type="transmembrane region" description="Helical" evidence="2">
    <location>
        <begin position="77"/>
        <end position="101"/>
    </location>
</feature>
<dbReference type="Pfam" id="PF03372">
    <property type="entry name" value="Exo_endo_phos"/>
    <property type="match status" value="1"/>
</dbReference>
<evidence type="ECO:0000256" key="1">
    <source>
        <dbReference type="SAM" id="MobiDB-lite"/>
    </source>
</evidence>
<dbReference type="GO" id="GO:0004527">
    <property type="term" value="F:exonuclease activity"/>
    <property type="evidence" value="ECO:0007669"/>
    <property type="project" value="UniProtKB-KW"/>
</dbReference>
<proteinExistence type="predicted"/>